<accession>A0A2P5W848</accession>
<organism evidence="2 3">
    <name type="scientific">Gossypium barbadense</name>
    <name type="common">Sea Island cotton</name>
    <name type="synonym">Hibiscus barbadensis</name>
    <dbReference type="NCBI Taxonomy" id="3634"/>
    <lineage>
        <taxon>Eukaryota</taxon>
        <taxon>Viridiplantae</taxon>
        <taxon>Streptophyta</taxon>
        <taxon>Embryophyta</taxon>
        <taxon>Tracheophyta</taxon>
        <taxon>Spermatophyta</taxon>
        <taxon>Magnoliopsida</taxon>
        <taxon>eudicotyledons</taxon>
        <taxon>Gunneridae</taxon>
        <taxon>Pentapetalae</taxon>
        <taxon>rosids</taxon>
        <taxon>malvids</taxon>
        <taxon>Malvales</taxon>
        <taxon>Malvaceae</taxon>
        <taxon>Malvoideae</taxon>
        <taxon>Gossypium</taxon>
    </lineage>
</organism>
<evidence type="ECO:0000313" key="2">
    <source>
        <dbReference type="EMBL" id="PPR87252.1"/>
    </source>
</evidence>
<feature type="region of interest" description="Disordered" evidence="1">
    <location>
        <begin position="48"/>
        <end position="70"/>
    </location>
</feature>
<sequence>MMNELLELESWRINGQSNDEGGGGYFGGGRGWVPQMLRQKNIISHVGYGRGRAGHGSRGEPFPVEFQASK</sequence>
<dbReference type="EMBL" id="KZ668659">
    <property type="protein sequence ID" value="PPR87252.1"/>
    <property type="molecule type" value="Genomic_DNA"/>
</dbReference>
<proteinExistence type="predicted"/>
<evidence type="ECO:0000256" key="1">
    <source>
        <dbReference type="SAM" id="MobiDB-lite"/>
    </source>
</evidence>
<dbReference type="Proteomes" id="UP000239757">
    <property type="component" value="Unassembled WGS sequence"/>
</dbReference>
<gene>
    <name evidence="2" type="ORF">GOBAR_AA33440</name>
</gene>
<evidence type="ECO:0000313" key="3">
    <source>
        <dbReference type="Proteomes" id="UP000239757"/>
    </source>
</evidence>
<name>A0A2P5W848_GOSBA</name>
<reference evidence="2 3" key="1">
    <citation type="submission" date="2015-01" db="EMBL/GenBank/DDBJ databases">
        <title>Genome of allotetraploid Gossypium barbadense reveals genomic plasticity and fiber elongation in cotton evolution.</title>
        <authorList>
            <person name="Chen X."/>
            <person name="Liu X."/>
            <person name="Zhao B."/>
            <person name="Zheng H."/>
            <person name="Hu Y."/>
            <person name="Lu G."/>
            <person name="Yang C."/>
            <person name="Chen J."/>
            <person name="Shan C."/>
            <person name="Zhang L."/>
            <person name="Zhou Y."/>
            <person name="Wang L."/>
            <person name="Guo W."/>
            <person name="Bai Y."/>
            <person name="Ruan J."/>
            <person name="Shangguan X."/>
            <person name="Mao Y."/>
            <person name="Jiang J."/>
            <person name="Zhu Y."/>
            <person name="Lei J."/>
            <person name="Kang H."/>
            <person name="Chen S."/>
            <person name="He X."/>
            <person name="Wang R."/>
            <person name="Wang Y."/>
            <person name="Chen J."/>
            <person name="Wang L."/>
            <person name="Yu S."/>
            <person name="Wang B."/>
            <person name="Wei J."/>
            <person name="Song S."/>
            <person name="Lu X."/>
            <person name="Gao Z."/>
            <person name="Gu W."/>
            <person name="Deng X."/>
            <person name="Ma D."/>
            <person name="Wang S."/>
            <person name="Liang W."/>
            <person name="Fang L."/>
            <person name="Cai C."/>
            <person name="Zhu X."/>
            <person name="Zhou B."/>
            <person name="Zhang Y."/>
            <person name="Chen Z."/>
            <person name="Xu S."/>
            <person name="Zhu R."/>
            <person name="Wang S."/>
            <person name="Zhang T."/>
            <person name="Zhao G."/>
        </authorList>
    </citation>
    <scope>NUCLEOTIDE SEQUENCE [LARGE SCALE GENOMIC DNA]</scope>
    <source>
        <strain evidence="3">cv. Xinhai21</strain>
        <tissue evidence="2">Leaf</tissue>
    </source>
</reference>
<dbReference type="AlphaFoldDB" id="A0A2P5W848"/>
<protein>
    <submittedName>
        <fullName evidence="2">Uncharacterized protein</fullName>
    </submittedName>
</protein>